<dbReference type="GeneID" id="63709044"/>
<evidence type="ECO:0000256" key="1">
    <source>
        <dbReference type="ARBA" id="ARBA00022669"/>
    </source>
</evidence>
<dbReference type="PROSITE" id="PS50941">
    <property type="entry name" value="CHIT_BIND_I_2"/>
    <property type="match status" value="1"/>
</dbReference>
<organism evidence="5 6">
    <name type="scientific">Penicillium patulum</name>
    <name type="common">Penicillium griseofulvum</name>
    <dbReference type="NCBI Taxonomy" id="5078"/>
    <lineage>
        <taxon>Eukaryota</taxon>
        <taxon>Fungi</taxon>
        <taxon>Dikarya</taxon>
        <taxon>Ascomycota</taxon>
        <taxon>Pezizomycotina</taxon>
        <taxon>Eurotiomycetes</taxon>
        <taxon>Eurotiomycetidae</taxon>
        <taxon>Eurotiales</taxon>
        <taxon>Aspergillaceae</taxon>
        <taxon>Penicillium</taxon>
    </lineage>
</organism>
<dbReference type="InterPro" id="IPR001002">
    <property type="entry name" value="Chitin-bd_1"/>
</dbReference>
<protein>
    <submittedName>
        <fullName evidence="5">Glycoside hydrolase, superfamily</fullName>
    </submittedName>
</protein>
<dbReference type="InterPro" id="IPR036779">
    <property type="entry name" value="LysM_dom_sf"/>
</dbReference>
<gene>
    <name evidence="5" type="ORF">PGRI_060300</name>
</gene>
<dbReference type="GO" id="GO:0016787">
    <property type="term" value="F:hydrolase activity"/>
    <property type="evidence" value="ECO:0007669"/>
    <property type="project" value="UniProtKB-KW"/>
</dbReference>
<dbReference type="RefSeq" id="XP_040648599.1">
    <property type="nucleotide sequence ID" value="XM_040793744.1"/>
</dbReference>
<comment type="caution">
    <text evidence="3">Lacks conserved residue(s) required for the propagation of feature annotation.</text>
</comment>
<dbReference type="STRING" id="5078.A0A135LM76"/>
<dbReference type="SUPFAM" id="SSF57016">
    <property type="entry name" value="Plant lectins/antimicrobial peptides"/>
    <property type="match status" value="1"/>
</dbReference>
<dbReference type="Pfam" id="PF00187">
    <property type="entry name" value="Chitin_bind_1"/>
    <property type="match status" value="1"/>
</dbReference>
<dbReference type="EMBL" id="LHQR01000048">
    <property type="protein sequence ID" value="KXG50063.1"/>
    <property type="molecule type" value="Genomic_DNA"/>
</dbReference>
<keyword evidence="1 3" id="KW-0147">Chitin-binding</keyword>
<dbReference type="Gene3D" id="3.30.60.10">
    <property type="entry name" value="Endochitinase-like"/>
    <property type="match status" value="1"/>
</dbReference>
<keyword evidence="2" id="KW-0843">Virulence</keyword>
<dbReference type="SUPFAM" id="SSF51445">
    <property type="entry name" value="(Trans)glycosidases"/>
    <property type="match status" value="1"/>
</dbReference>
<keyword evidence="3" id="KW-1015">Disulfide bond</keyword>
<feature type="disulfide bond" evidence="3">
    <location>
        <begin position="237"/>
        <end position="241"/>
    </location>
</feature>
<proteinExistence type="predicted"/>
<dbReference type="Proteomes" id="UP000070168">
    <property type="component" value="Unassembled WGS sequence"/>
</dbReference>
<dbReference type="InterPro" id="IPR017853">
    <property type="entry name" value="GH"/>
</dbReference>
<feature type="disulfide bond" evidence="3">
    <location>
        <begin position="203"/>
        <end position="217"/>
    </location>
</feature>
<feature type="domain" description="Chitin-binding type-1" evidence="4">
    <location>
        <begin position="173"/>
        <end position="243"/>
    </location>
</feature>
<dbReference type="GO" id="GO:0008061">
    <property type="term" value="F:chitin binding"/>
    <property type="evidence" value="ECO:0007669"/>
    <property type="project" value="UniProtKB-UniRule"/>
</dbReference>
<evidence type="ECO:0000259" key="4">
    <source>
        <dbReference type="PROSITE" id="PS50941"/>
    </source>
</evidence>
<keyword evidence="6" id="KW-1185">Reference proteome</keyword>
<accession>A0A135LM76</accession>
<feature type="disulfide bond" evidence="3">
    <location>
        <begin position="198"/>
        <end position="210"/>
    </location>
</feature>
<dbReference type="OrthoDB" id="73875at2759"/>
<keyword evidence="5" id="KW-0378">Hydrolase</keyword>
<evidence type="ECO:0000256" key="2">
    <source>
        <dbReference type="ARBA" id="ARBA00023026"/>
    </source>
</evidence>
<dbReference type="Gene3D" id="3.10.350.10">
    <property type="entry name" value="LysM domain"/>
    <property type="match status" value="1"/>
</dbReference>
<evidence type="ECO:0000313" key="5">
    <source>
        <dbReference type="EMBL" id="KXG50063.1"/>
    </source>
</evidence>
<evidence type="ECO:0000256" key="3">
    <source>
        <dbReference type="PROSITE-ProRule" id="PRU00261"/>
    </source>
</evidence>
<reference evidence="5 6" key="1">
    <citation type="journal article" date="2016" name="BMC Genomics">
        <title>Genome sequencing and secondary metabolism of the postharvest pathogen Penicillium griseofulvum.</title>
        <authorList>
            <person name="Banani H."/>
            <person name="Marcet-Houben M."/>
            <person name="Ballester A.R."/>
            <person name="Abbruscato P."/>
            <person name="Gonzalez-Candelas L."/>
            <person name="Gabaldon T."/>
            <person name="Spadaro D."/>
        </authorList>
    </citation>
    <scope>NUCLEOTIDE SEQUENCE [LARGE SCALE GENOMIC DNA]</scope>
    <source>
        <strain evidence="5 6">PG3</strain>
    </source>
</reference>
<name>A0A135LM76_PENPA</name>
<dbReference type="PANTHER" id="PTHR47700">
    <property type="entry name" value="V CHITINASE, PUTATIVE (AFU_ORTHOLOGUE AFUA_6G13720)-RELATED"/>
    <property type="match status" value="1"/>
</dbReference>
<sequence length="296" mass="31184">MFARSGNIVVGVYSGAEVQKASSARLIETFQDNAESGITVFETCAGLEKAAQTFGLFAGSVVEMDQVQDAVKIWADANCLDQDLMSPLDGIEMDILVSSIETSNDGGDLHARAACRDIEDGCWAIADAFGITELSIENNNLKTWGWAGCGQLQAGQVICISKGTPPFPSPVENTICGPRVPGTKKPAAGTDIATLNPCPLKACCDVLGWCGVTSEFCTPTPADTGAPGTAKPDTNGCISNCGTKITNNAKAPASSRRVGYFEAWNAKRKCLHMDVTELANSDLTHIHFAFAIVTPD</sequence>
<evidence type="ECO:0000313" key="6">
    <source>
        <dbReference type="Proteomes" id="UP000070168"/>
    </source>
</evidence>
<dbReference type="InterPro" id="IPR053214">
    <property type="entry name" value="LysM12-like"/>
</dbReference>
<comment type="caution">
    <text evidence="5">The sequence shown here is derived from an EMBL/GenBank/DDBJ whole genome shotgun (WGS) entry which is preliminary data.</text>
</comment>
<dbReference type="InterPro" id="IPR036861">
    <property type="entry name" value="Endochitinase-like_sf"/>
</dbReference>
<dbReference type="Gene3D" id="3.20.20.80">
    <property type="entry name" value="Glycosidases"/>
    <property type="match status" value="1"/>
</dbReference>
<dbReference type="AlphaFoldDB" id="A0A135LM76"/>
<dbReference type="PANTHER" id="PTHR47700:SF2">
    <property type="entry name" value="CHITINASE"/>
    <property type="match status" value="1"/>
</dbReference>